<proteinExistence type="predicted"/>
<reference evidence="3 4" key="1">
    <citation type="submission" date="2024-05" db="EMBL/GenBank/DDBJ databases">
        <title>Sinomonas sp. nov., isolated from a waste landfill.</title>
        <authorList>
            <person name="Zhao Y."/>
        </authorList>
    </citation>
    <scope>NUCLEOTIDE SEQUENCE [LARGE SCALE GENOMIC DNA]</scope>
    <source>
        <strain evidence="3 4">CCTCC AB2014300</strain>
    </source>
</reference>
<comment type="caution">
    <text evidence="3">The sequence shown here is derived from an EMBL/GenBank/DDBJ whole genome shotgun (WGS) entry which is preliminary data.</text>
</comment>
<evidence type="ECO:0000256" key="1">
    <source>
        <dbReference type="SAM" id="Phobius"/>
    </source>
</evidence>
<evidence type="ECO:0000313" key="3">
    <source>
        <dbReference type="EMBL" id="MEN2744242.1"/>
    </source>
</evidence>
<feature type="domain" description="Putative Flp pilus-assembly TadG-like N-terminal" evidence="2">
    <location>
        <begin position="19"/>
        <end position="62"/>
    </location>
</feature>
<dbReference type="Pfam" id="PF13400">
    <property type="entry name" value="Tad"/>
    <property type="match status" value="1"/>
</dbReference>
<name>A0ABU9WZG6_9MICC</name>
<protein>
    <submittedName>
        <fullName evidence="3">Pilus assembly protein TadG-related protein</fullName>
    </submittedName>
</protein>
<dbReference type="EMBL" id="JBDFRB010000004">
    <property type="protein sequence ID" value="MEN2744242.1"/>
    <property type="molecule type" value="Genomic_DNA"/>
</dbReference>
<dbReference type="RefSeq" id="WP_345884136.1">
    <property type="nucleotide sequence ID" value="NZ_JBDFRB010000004.1"/>
</dbReference>
<evidence type="ECO:0000313" key="4">
    <source>
        <dbReference type="Proteomes" id="UP001422074"/>
    </source>
</evidence>
<keyword evidence="1" id="KW-1133">Transmembrane helix</keyword>
<accession>A0ABU9WZG6</accession>
<keyword evidence="1" id="KW-0812">Transmembrane</keyword>
<keyword evidence="1" id="KW-0472">Membrane</keyword>
<keyword evidence="4" id="KW-1185">Reference proteome</keyword>
<dbReference type="InterPro" id="IPR028087">
    <property type="entry name" value="Tad_N"/>
</dbReference>
<feature type="transmembrane region" description="Helical" evidence="1">
    <location>
        <begin position="20"/>
        <end position="40"/>
    </location>
</feature>
<gene>
    <name evidence="3" type="ORF">ABCQ75_06775</name>
</gene>
<dbReference type="Proteomes" id="UP001422074">
    <property type="component" value="Unassembled WGS sequence"/>
</dbReference>
<evidence type="ECO:0000259" key="2">
    <source>
        <dbReference type="Pfam" id="PF13400"/>
    </source>
</evidence>
<sequence length="343" mass="35377">MRRLTRFLTKRVGPRDERGAVAIMVGLLMIALISAGALAVDIGRIGAEKAQLQNGADASALAIAANCADNPASCTGSSGGLAGQYTPANSNNGSAVPASITFPSATTVTVQTSTPTSGLPLILAPVFGVLTAQVDASATAEWGYPGAGSSFPLALSNTCFDLTEGAPSGDLQEFSYKPGNGKNAGSTTDMTCTRNASGQSVSGGWGWLEESAPCQADTAVDETIGSDPGNDPGDCAAVLNEWLATIQAGEKVEVPFPIFDYAAYQGNSAEFHILGYGTLEVVAWKFSGTGSSPYTYIPSTLPSGVNCQGSERCVIGRFVRFESLESWQLGGGNYGTTYHKLID</sequence>
<organism evidence="3 4">
    <name type="scientific">Sinomonas halotolerans</name>
    <dbReference type="NCBI Taxonomy" id="1644133"/>
    <lineage>
        <taxon>Bacteria</taxon>
        <taxon>Bacillati</taxon>
        <taxon>Actinomycetota</taxon>
        <taxon>Actinomycetes</taxon>
        <taxon>Micrococcales</taxon>
        <taxon>Micrococcaceae</taxon>
        <taxon>Sinomonas</taxon>
    </lineage>
</organism>